<keyword evidence="1" id="KW-1133">Transmembrane helix</keyword>
<reference evidence="2" key="1">
    <citation type="journal article" date="2022" name="Res Sq">
        <title>Evolution of multicellular longitudinally dividing oral cavity symbionts (Neisseriaceae).</title>
        <authorList>
            <person name="Nyongesa S."/>
            <person name="Weber P."/>
            <person name="Bernet E."/>
            <person name="Pullido F."/>
            <person name="Nieckarz M."/>
            <person name="Delaby M."/>
            <person name="Nieves C."/>
            <person name="Viehboeck T."/>
            <person name="Krause N."/>
            <person name="Rivera-Millot A."/>
            <person name="Nakamura A."/>
            <person name="Vischer N."/>
            <person name="VanNieuwenhze M."/>
            <person name="Brun Y."/>
            <person name="Cava F."/>
            <person name="Bulgheresi S."/>
            <person name="Veyrier F."/>
        </authorList>
    </citation>
    <scope>NUCLEOTIDE SEQUENCE</scope>
    <source>
        <strain evidence="2">17694</strain>
    </source>
</reference>
<evidence type="ECO:0000313" key="2">
    <source>
        <dbReference type="EMBL" id="UOP04542.1"/>
    </source>
</evidence>
<accession>A0A8T9MWH5</accession>
<reference evidence="2" key="2">
    <citation type="submission" date="2024-09" db="EMBL/GenBank/DDBJ databases">
        <authorList>
            <person name="Veyrier F.J."/>
        </authorList>
    </citation>
    <scope>NUCLEOTIDE SEQUENCE</scope>
    <source>
        <strain evidence="2">17694</strain>
    </source>
</reference>
<keyword evidence="3" id="KW-1185">Reference proteome</keyword>
<dbReference type="AlphaFoldDB" id="A0A8T9MWH5"/>
<dbReference type="Proteomes" id="UP000831534">
    <property type="component" value="Chromosome"/>
</dbReference>
<gene>
    <name evidence="2" type="ORF">LVJ77_09770</name>
</gene>
<dbReference type="KEGG" id="ckh:LVJ77_09770"/>
<keyword evidence="1" id="KW-0812">Transmembrane</keyword>
<dbReference type="RefSeq" id="WP_027009463.1">
    <property type="nucleotide sequence ID" value="NZ_CP091521.1"/>
</dbReference>
<evidence type="ECO:0000313" key="3">
    <source>
        <dbReference type="Proteomes" id="UP000831534"/>
    </source>
</evidence>
<keyword evidence="1" id="KW-0472">Membrane</keyword>
<protein>
    <submittedName>
        <fullName evidence="2">Uncharacterized protein</fullName>
    </submittedName>
</protein>
<sequence>MQNKTFKIFELLFQTVLPLVGHHLFAHIAVFVPPILPILGLILIFLKKQIFKQPNFTFCLQNATLKLYLIVNDFYLSWQQDAAPPLPAGFYPK</sequence>
<evidence type="ECO:0000256" key="1">
    <source>
        <dbReference type="SAM" id="Phobius"/>
    </source>
</evidence>
<proteinExistence type="predicted"/>
<organism evidence="2 3">
    <name type="scientific">Conchiformibius kuhniae</name>
    <dbReference type="NCBI Taxonomy" id="211502"/>
    <lineage>
        <taxon>Bacteria</taxon>
        <taxon>Pseudomonadati</taxon>
        <taxon>Pseudomonadota</taxon>
        <taxon>Betaproteobacteria</taxon>
        <taxon>Neisseriales</taxon>
        <taxon>Neisseriaceae</taxon>
        <taxon>Conchiformibius</taxon>
    </lineage>
</organism>
<name>A0A8T9MWH5_9NEIS</name>
<feature type="transmembrane region" description="Helical" evidence="1">
    <location>
        <begin position="24"/>
        <end position="46"/>
    </location>
</feature>
<dbReference type="EMBL" id="CP091521">
    <property type="protein sequence ID" value="UOP04542.1"/>
    <property type="molecule type" value="Genomic_DNA"/>
</dbReference>